<evidence type="ECO:0000256" key="3">
    <source>
        <dbReference type="SAM" id="Phobius"/>
    </source>
</evidence>
<dbReference type="SMART" id="SM00244">
    <property type="entry name" value="PHB"/>
    <property type="match status" value="1"/>
</dbReference>
<dbReference type="GO" id="GO:0005886">
    <property type="term" value="C:plasma membrane"/>
    <property type="evidence" value="ECO:0007669"/>
    <property type="project" value="UniProtKB-ARBA"/>
</dbReference>
<name>A0A4P9UL65_METBY</name>
<evidence type="ECO:0000256" key="2">
    <source>
        <dbReference type="ARBA" id="ARBA00008164"/>
    </source>
</evidence>
<evidence type="ECO:0000259" key="4">
    <source>
        <dbReference type="SMART" id="SM00244"/>
    </source>
</evidence>
<dbReference type="InterPro" id="IPR036013">
    <property type="entry name" value="Band_7/SPFH_dom_sf"/>
</dbReference>
<comment type="similarity">
    <text evidence="2">Belongs to the band 7/mec-2 family.</text>
</comment>
<protein>
    <submittedName>
        <fullName evidence="5">Paraslipin</fullName>
    </submittedName>
</protein>
<dbReference type="GO" id="GO:0098552">
    <property type="term" value="C:side of membrane"/>
    <property type="evidence" value="ECO:0007669"/>
    <property type="project" value="UniProtKB-ARBA"/>
</dbReference>
<feature type="transmembrane region" description="Helical" evidence="3">
    <location>
        <begin position="6"/>
        <end position="28"/>
    </location>
</feature>
<dbReference type="RefSeq" id="WP_017841182.1">
    <property type="nucleotide sequence ID" value="NZ_CP035467.1"/>
</dbReference>
<dbReference type="InterPro" id="IPR001972">
    <property type="entry name" value="Stomatin_HflK_fam"/>
</dbReference>
<dbReference type="PRINTS" id="PR00721">
    <property type="entry name" value="STOMATIN"/>
</dbReference>
<dbReference type="STRING" id="675511.GCA_000341735_02680"/>
<accession>A0A4P9UL65</accession>
<dbReference type="AlphaFoldDB" id="A0A4P9UL65"/>
<dbReference type="PANTHER" id="PTHR43327">
    <property type="entry name" value="STOMATIN-LIKE PROTEIN 2, MITOCHONDRIAL"/>
    <property type="match status" value="1"/>
</dbReference>
<evidence type="ECO:0000256" key="1">
    <source>
        <dbReference type="ARBA" id="ARBA00004167"/>
    </source>
</evidence>
<evidence type="ECO:0000313" key="5">
    <source>
        <dbReference type="EMBL" id="QCW81093.1"/>
    </source>
</evidence>
<proteinExistence type="inferred from homology"/>
<feature type="domain" description="Band 7" evidence="4">
    <location>
        <begin position="29"/>
        <end position="187"/>
    </location>
</feature>
<dbReference type="PANTHER" id="PTHR43327:SF10">
    <property type="entry name" value="STOMATIN-LIKE PROTEIN 2, MITOCHONDRIAL"/>
    <property type="match status" value="1"/>
</dbReference>
<dbReference type="FunFam" id="3.30.479.30:FF:000004">
    <property type="entry name" value="Putative membrane protease family, stomatin"/>
    <property type="match status" value="1"/>
</dbReference>
<evidence type="ECO:0000313" key="6">
    <source>
        <dbReference type="Proteomes" id="UP000305881"/>
    </source>
</evidence>
<keyword evidence="6" id="KW-1185">Reference proteome</keyword>
<dbReference type="Pfam" id="PF01145">
    <property type="entry name" value="Band_7"/>
    <property type="match status" value="1"/>
</dbReference>
<keyword evidence="3" id="KW-1133">Transmembrane helix</keyword>
<organism evidence="5 6">
    <name type="scientific">Methylotuvimicrobium buryatense</name>
    <name type="common">Methylomicrobium buryatense</name>
    <dbReference type="NCBI Taxonomy" id="95641"/>
    <lineage>
        <taxon>Bacteria</taxon>
        <taxon>Pseudomonadati</taxon>
        <taxon>Pseudomonadota</taxon>
        <taxon>Gammaproteobacteria</taxon>
        <taxon>Methylococcales</taxon>
        <taxon>Methylococcaceae</taxon>
        <taxon>Methylotuvimicrobium</taxon>
    </lineage>
</organism>
<dbReference type="InterPro" id="IPR050710">
    <property type="entry name" value="Band7/mec-2_domain"/>
</dbReference>
<dbReference type="InterPro" id="IPR032435">
    <property type="entry name" value="STML2-like_C"/>
</dbReference>
<sequence length="315" mass="34924">MNNEVSPIDLFNFAVWGIIFLVIITQLFRSIRIVSTRTALIVERLGKYKATLGPGFHVLIPFIDVVTAIQDLREETIDVPPQECFSKDEVQVEVDGVIYMSVSDPIKATYGVTDYRFAAMQLAQTTTRSVIGTLELDKTFEERDMISQAVVDTLNAAGETWGVHVHRYEIKNIKPPSTVQCAMEKQVTAEREKRAILARAEGDKQSRINTSEGTMRELINLSEGERQRLVNEAEGRASEILALATATAESIEKIGNAVVQPGGEEAIKLNLSEKFINNIAHLADAETSVIFPADLTNLNQLLEALDLHIDRKASV</sequence>
<comment type="subcellular location">
    <subcellularLocation>
        <location evidence="1">Membrane</location>
        <topology evidence="1">Single-pass membrane protein</topology>
    </subcellularLocation>
</comment>
<dbReference type="SUPFAM" id="SSF117892">
    <property type="entry name" value="Band 7/SPFH domain"/>
    <property type="match status" value="1"/>
</dbReference>
<dbReference type="EMBL" id="CP035467">
    <property type="protein sequence ID" value="QCW81093.1"/>
    <property type="molecule type" value="Genomic_DNA"/>
</dbReference>
<dbReference type="InterPro" id="IPR001107">
    <property type="entry name" value="Band_7"/>
</dbReference>
<dbReference type="Proteomes" id="UP000305881">
    <property type="component" value="Chromosome"/>
</dbReference>
<keyword evidence="3" id="KW-0812">Transmembrane</keyword>
<gene>
    <name evidence="5" type="ORF">EQU24_01615</name>
</gene>
<reference evidence="6" key="1">
    <citation type="journal article" date="2019" name="J. Bacteriol.">
        <title>A Mutagenic Screen Identifies a TonB-Dependent Receptor Required for the Lanthanide Metal Switch in the Type I Methanotroph 'Methylotuvimicrobium buryatense' 5GB1C.</title>
        <authorList>
            <person name="Groom J.D."/>
            <person name="Ford S.M."/>
            <person name="Pesesky M.W."/>
            <person name="Lidstrom M.E."/>
        </authorList>
    </citation>
    <scope>NUCLEOTIDE SEQUENCE [LARGE SCALE GENOMIC DNA]</scope>
    <source>
        <strain evidence="6">5GB1C</strain>
    </source>
</reference>
<dbReference type="CDD" id="cd08829">
    <property type="entry name" value="SPFH_paraslipin"/>
    <property type="match status" value="1"/>
</dbReference>
<dbReference type="Pfam" id="PF16200">
    <property type="entry name" value="Band_7_C"/>
    <property type="match status" value="1"/>
</dbReference>
<dbReference type="Gene3D" id="3.30.479.30">
    <property type="entry name" value="Band 7 domain"/>
    <property type="match status" value="1"/>
</dbReference>
<dbReference type="KEGG" id="mbur:EQU24_01615"/>
<dbReference type="OrthoDB" id="9809197at2"/>
<keyword evidence="3" id="KW-0472">Membrane</keyword>